<feature type="non-terminal residue" evidence="5">
    <location>
        <position position="1"/>
    </location>
</feature>
<feature type="repeat" description="LDL-receptor class B" evidence="2">
    <location>
        <begin position="214"/>
        <end position="256"/>
    </location>
</feature>
<protein>
    <submittedName>
        <fullName evidence="5">Prolow-density lipoprotein receptor-related protein 1-like</fullName>
    </submittedName>
</protein>
<feature type="domain" description="Sushi" evidence="3">
    <location>
        <begin position="10"/>
        <end position="47"/>
    </location>
</feature>
<dbReference type="PANTHER" id="PTHR46513">
    <property type="entry name" value="VITELLOGENIN RECEPTOR-LIKE PROTEIN-RELATED-RELATED"/>
    <property type="match status" value="1"/>
</dbReference>
<dbReference type="RefSeq" id="XP_014680080.1">
    <property type="nucleotide sequence ID" value="XM_014824594.1"/>
</dbReference>
<evidence type="ECO:0000256" key="1">
    <source>
        <dbReference type="ARBA" id="ARBA00023157"/>
    </source>
</evidence>
<dbReference type="CDD" id="cd00033">
    <property type="entry name" value="CCP"/>
    <property type="match status" value="1"/>
</dbReference>
<dbReference type="InterPro" id="IPR011042">
    <property type="entry name" value="6-blade_b-propeller_TolB-like"/>
</dbReference>
<dbReference type="SUPFAM" id="SSF57535">
    <property type="entry name" value="Complement control module/SCR domain"/>
    <property type="match status" value="1"/>
</dbReference>
<organism evidence="4 5">
    <name type="scientific">Priapulus caudatus</name>
    <name type="common">Priapulid worm</name>
    <dbReference type="NCBI Taxonomy" id="37621"/>
    <lineage>
        <taxon>Eukaryota</taxon>
        <taxon>Metazoa</taxon>
        <taxon>Ecdysozoa</taxon>
        <taxon>Scalidophora</taxon>
        <taxon>Priapulida</taxon>
        <taxon>Priapulimorpha</taxon>
        <taxon>Priapulimorphida</taxon>
        <taxon>Priapulidae</taxon>
        <taxon>Priapulus</taxon>
    </lineage>
</organism>
<gene>
    <name evidence="5" type="primary">LOC106820036</name>
</gene>
<feature type="repeat" description="LDL-receptor class B" evidence="2">
    <location>
        <begin position="81"/>
        <end position="126"/>
    </location>
</feature>
<dbReference type="Gene3D" id="2.120.10.30">
    <property type="entry name" value="TolB, C-terminal domain"/>
    <property type="match status" value="1"/>
</dbReference>
<dbReference type="InterPro" id="IPR050778">
    <property type="entry name" value="Cueball_EGF_LRP_Nidogen"/>
</dbReference>
<dbReference type="SUPFAM" id="SSF63825">
    <property type="entry name" value="YWTD domain"/>
    <property type="match status" value="1"/>
</dbReference>
<proteinExistence type="predicted"/>
<feature type="non-terminal residue" evidence="5">
    <location>
        <position position="301"/>
    </location>
</feature>
<feature type="repeat" description="LDL-receptor class B" evidence="2">
    <location>
        <begin position="170"/>
        <end position="213"/>
    </location>
</feature>
<dbReference type="SMART" id="SM00135">
    <property type="entry name" value="LY"/>
    <property type="match status" value="5"/>
</dbReference>
<name>A0ABM1F6K9_PRICU</name>
<sequence>GASVRQQVVCPSLPRIPNGAVVALDNSLAYGSRVQYRCERSYRLMGGVSISKKKWLTTGSQTLLASNLTNAVAIDFDWTDRRIYWSDVTTVGSHIYSMSFDGSDHKLLHQTPVVHNPDGLAVDWIGRNLYWCDKGTDTIEVSRLDGKHRKVLINSGLTEPRAIVVNPNAGLLYWTDWGETPYIGRVGMDGADVAYVVTENLGWPNALTVDYVTDRLYWGDARGDYLGTADAHGRRRRMLLAHGVHHVFALTLFENDVYWSDWETKMLHAASKTTGREARNVTLMVHRPMDLQILHPLRQPP</sequence>
<dbReference type="InterPro" id="IPR000436">
    <property type="entry name" value="Sushi_SCR_CCP_dom"/>
</dbReference>
<feature type="repeat" description="LDL-receptor class B" evidence="2">
    <location>
        <begin position="127"/>
        <end position="169"/>
    </location>
</feature>
<dbReference type="Proteomes" id="UP000695022">
    <property type="component" value="Unplaced"/>
</dbReference>
<evidence type="ECO:0000313" key="4">
    <source>
        <dbReference type="Proteomes" id="UP000695022"/>
    </source>
</evidence>
<dbReference type="InterPro" id="IPR035976">
    <property type="entry name" value="Sushi/SCR/CCP_sf"/>
</dbReference>
<reference evidence="5" key="1">
    <citation type="submission" date="2025-08" db="UniProtKB">
        <authorList>
            <consortium name="RefSeq"/>
        </authorList>
    </citation>
    <scope>IDENTIFICATION</scope>
</reference>
<evidence type="ECO:0000256" key="2">
    <source>
        <dbReference type="PROSITE-ProRule" id="PRU00461"/>
    </source>
</evidence>
<dbReference type="Gene3D" id="2.10.70.10">
    <property type="entry name" value="Complement Module, domain 1"/>
    <property type="match status" value="1"/>
</dbReference>
<dbReference type="Pfam" id="PF00058">
    <property type="entry name" value="Ldl_recept_b"/>
    <property type="match status" value="3"/>
</dbReference>
<accession>A0ABM1F6K9</accession>
<evidence type="ECO:0000313" key="5">
    <source>
        <dbReference type="RefSeq" id="XP_014680080.1"/>
    </source>
</evidence>
<dbReference type="GeneID" id="106820036"/>
<dbReference type="PANTHER" id="PTHR46513:SF13">
    <property type="entry name" value="EGF-LIKE DOMAIN-CONTAINING PROTEIN"/>
    <property type="match status" value="1"/>
</dbReference>
<keyword evidence="4" id="KW-1185">Reference proteome</keyword>
<dbReference type="PROSITE" id="PS51120">
    <property type="entry name" value="LDLRB"/>
    <property type="match status" value="4"/>
</dbReference>
<dbReference type="Pfam" id="PF00084">
    <property type="entry name" value="Sushi"/>
    <property type="match status" value="1"/>
</dbReference>
<evidence type="ECO:0000259" key="3">
    <source>
        <dbReference type="Pfam" id="PF00084"/>
    </source>
</evidence>
<keyword evidence="1" id="KW-1015">Disulfide bond</keyword>
<dbReference type="InterPro" id="IPR000033">
    <property type="entry name" value="LDLR_classB_rpt"/>
</dbReference>